<dbReference type="Gene3D" id="3.20.20.150">
    <property type="entry name" value="Divalent-metal-dependent TIM barrel enzymes"/>
    <property type="match status" value="1"/>
</dbReference>
<dbReference type="PANTHER" id="PTHR12110">
    <property type="entry name" value="HYDROXYPYRUVATE ISOMERASE"/>
    <property type="match status" value="1"/>
</dbReference>
<dbReference type="Proteomes" id="UP000593765">
    <property type="component" value="Chromosome"/>
</dbReference>
<feature type="chain" id="PRO_5034478773" evidence="1">
    <location>
        <begin position="20"/>
        <end position="310"/>
    </location>
</feature>
<dbReference type="RefSeq" id="WP_206295636.1">
    <property type="nucleotide sequence ID" value="NZ_CP063458.1"/>
</dbReference>
<dbReference type="AlphaFoldDB" id="A0A7M2WYY0"/>
<dbReference type="InterPro" id="IPR036237">
    <property type="entry name" value="Xyl_isomerase-like_sf"/>
</dbReference>
<proteinExistence type="predicted"/>
<reference evidence="3 4" key="1">
    <citation type="submission" date="2020-10" db="EMBL/GenBank/DDBJ databases">
        <title>Wide distribution of Phycisphaera-like planctomycetes from WD2101 soil group in peatlands and genome analysis of the first cultivated representative.</title>
        <authorList>
            <person name="Dedysh S.N."/>
            <person name="Beletsky A.V."/>
            <person name="Ivanova A."/>
            <person name="Kulichevskaya I.S."/>
            <person name="Suzina N.E."/>
            <person name="Philippov D.A."/>
            <person name="Rakitin A.L."/>
            <person name="Mardanov A.V."/>
            <person name="Ravin N.V."/>
        </authorList>
    </citation>
    <scope>NUCLEOTIDE SEQUENCE [LARGE SCALE GENOMIC DNA]</scope>
    <source>
        <strain evidence="3 4">M1803</strain>
    </source>
</reference>
<dbReference type="InterPro" id="IPR013022">
    <property type="entry name" value="Xyl_isomerase-like_TIM-brl"/>
</dbReference>
<dbReference type="Pfam" id="PF01261">
    <property type="entry name" value="AP_endonuc_2"/>
    <property type="match status" value="1"/>
</dbReference>
<accession>A0A7M2WYY0</accession>
<dbReference type="EMBL" id="CP063458">
    <property type="protein sequence ID" value="QOV90603.1"/>
    <property type="molecule type" value="Genomic_DNA"/>
</dbReference>
<keyword evidence="1" id="KW-0732">Signal</keyword>
<organism evidence="3 4">
    <name type="scientific">Humisphaera borealis</name>
    <dbReference type="NCBI Taxonomy" id="2807512"/>
    <lineage>
        <taxon>Bacteria</taxon>
        <taxon>Pseudomonadati</taxon>
        <taxon>Planctomycetota</taxon>
        <taxon>Phycisphaerae</taxon>
        <taxon>Tepidisphaerales</taxon>
        <taxon>Tepidisphaeraceae</taxon>
        <taxon>Humisphaera</taxon>
    </lineage>
</organism>
<dbReference type="SUPFAM" id="SSF51658">
    <property type="entry name" value="Xylose isomerase-like"/>
    <property type="match status" value="1"/>
</dbReference>
<evidence type="ECO:0000313" key="3">
    <source>
        <dbReference type="EMBL" id="QOV90603.1"/>
    </source>
</evidence>
<evidence type="ECO:0000256" key="1">
    <source>
        <dbReference type="SAM" id="SignalP"/>
    </source>
</evidence>
<evidence type="ECO:0000259" key="2">
    <source>
        <dbReference type="Pfam" id="PF01261"/>
    </source>
</evidence>
<dbReference type="GO" id="GO:0016853">
    <property type="term" value="F:isomerase activity"/>
    <property type="evidence" value="ECO:0007669"/>
    <property type="project" value="UniProtKB-KW"/>
</dbReference>
<keyword evidence="4" id="KW-1185">Reference proteome</keyword>
<keyword evidence="3" id="KW-0413">Isomerase</keyword>
<evidence type="ECO:0000313" key="4">
    <source>
        <dbReference type="Proteomes" id="UP000593765"/>
    </source>
</evidence>
<protein>
    <submittedName>
        <fullName evidence="3">Sugar phosphate isomerase/epimerase</fullName>
    </submittedName>
</protein>
<sequence>MATTAASAAMLAAGSGTLAQSPAPAARPANAPFGYCLNTSTVRGAKLGIDAVVDIAARAGFNGIEPWISELEEFEKKGGSLKDLGKKLADNGIAVPSAIGFAKWIVNDDAERAKGLEQMKRDMDKVAAIGGTHIAAPAVGATKPEDPAIDLLAAGARYREVCNIGDQAGVIPEVEVWGFSKTLTRLADAMMVAIASGHPKACVLADVYHLYKGGSDAAGLRLINGATMSCIHFNDYPADPPRETITDAHRIFPGDGVAPIKQILTTLRDTGFRGYLSLELFNRDYWKQAPPKVAEAGIAKMKEAVAKAFG</sequence>
<gene>
    <name evidence="3" type="ORF">IPV69_04355</name>
</gene>
<feature type="signal peptide" evidence="1">
    <location>
        <begin position="1"/>
        <end position="19"/>
    </location>
</feature>
<dbReference type="PANTHER" id="PTHR12110:SF48">
    <property type="entry name" value="BLL3656 PROTEIN"/>
    <property type="match status" value="1"/>
</dbReference>
<feature type="domain" description="Xylose isomerase-like TIM barrel" evidence="2">
    <location>
        <begin position="53"/>
        <end position="303"/>
    </location>
</feature>
<dbReference type="InterPro" id="IPR050312">
    <property type="entry name" value="IolE/XylAMocC-like"/>
</dbReference>
<name>A0A7M2WYY0_9BACT</name>
<dbReference type="KEGG" id="hbs:IPV69_04355"/>